<evidence type="ECO:0000313" key="2">
    <source>
        <dbReference type="Proteomes" id="UP001500751"/>
    </source>
</evidence>
<sequence>MCGTPTGDTGTGRPRLYCSAACRQRAYRARTWQGTPRQTIVLRNRAAHLACALINKAACLHVLLNEPEPGVVRASASALTEAALDHARELLQVLERR</sequence>
<dbReference type="Proteomes" id="UP001500751">
    <property type="component" value="Unassembled WGS sequence"/>
</dbReference>
<accession>A0ABP5FUH7</accession>
<keyword evidence="2" id="KW-1185">Reference proteome</keyword>
<comment type="caution">
    <text evidence="1">The sequence shown here is derived from an EMBL/GenBank/DDBJ whole genome shotgun (WGS) entry which is preliminary data.</text>
</comment>
<dbReference type="RefSeq" id="WP_344666639.1">
    <property type="nucleotide sequence ID" value="NZ_BAAAQN010000018.1"/>
</dbReference>
<evidence type="ECO:0000313" key="1">
    <source>
        <dbReference type="EMBL" id="GAA2031785.1"/>
    </source>
</evidence>
<protein>
    <submittedName>
        <fullName evidence="1">Uncharacterized protein</fullName>
    </submittedName>
</protein>
<name>A0ABP5FUH7_9ACTN</name>
<proteinExistence type="predicted"/>
<organism evidence="1 2">
    <name type="scientific">Catenulispora yoronensis</name>
    <dbReference type="NCBI Taxonomy" id="450799"/>
    <lineage>
        <taxon>Bacteria</taxon>
        <taxon>Bacillati</taxon>
        <taxon>Actinomycetota</taxon>
        <taxon>Actinomycetes</taxon>
        <taxon>Catenulisporales</taxon>
        <taxon>Catenulisporaceae</taxon>
        <taxon>Catenulispora</taxon>
    </lineage>
</organism>
<gene>
    <name evidence="1" type="ORF">GCM10009839_34730</name>
</gene>
<dbReference type="EMBL" id="BAAAQN010000018">
    <property type="protein sequence ID" value="GAA2031785.1"/>
    <property type="molecule type" value="Genomic_DNA"/>
</dbReference>
<reference evidence="2" key="1">
    <citation type="journal article" date="2019" name="Int. J. Syst. Evol. Microbiol.">
        <title>The Global Catalogue of Microorganisms (GCM) 10K type strain sequencing project: providing services to taxonomists for standard genome sequencing and annotation.</title>
        <authorList>
            <consortium name="The Broad Institute Genomics Platform"/>
            <consortium name="The Broad Institute Genome Sequencing Center for Infectious Disease"/>
            <person name="Wu L."/>
            <person name="Ma J."/>
        </authorList>
    </citation>
    <scope>NUCLEOTIDE SEQUENCE [LARGE SCALE GENOMIC DNA]</scope>
    <source>
        <strain evidence="2">JCM 16014</strain>
    </source>
</reference>